<dbReference type="Proteomes" id="UP000004995">
    <property type="component" value="Unassembled WGS sequence"/>
</dbReference>
<dbReference type="PANTHER" id="PTHR12815:SF15">
    <property type="entry name" value="OS11G0106200 PROTEIN"/>
    <property type="match status" value="1"/>
</dbReference>
<dbReference type="Gene3D" id="2.40.160.50">
    <property type="entry name" value="membrane protein fhac: a member of the omp85/tpsb transporter family"/>
    <property type="match status" value="1"/>
</dbReference>
<evidence type="ECO:0000259" key="4">
    <source>
        <dbReference type="Pfam" id="PF01103"/>
    </source>
</evidence>
<dbReference type="AlphaFoldDB" id="K3Y858"/>
<feature type="domain" description="Bacterial surface antigen (D15)" evidence="4">
    <location>
        <begin position="79"/>
        <end position="365"/>
    </location>
</feature>
<sequence length="368" mass="40227">MPNLYVAATTSPFSLESSLKLKNLFEYWETWDASVALELDRTAELSAGVEIPRIGAIPTPLMARISFLSGDWWKSSLKEHLMGVSVGLLSTMNHNLAYNLTWRTLKDPARMSSNSIQEQLGHSLLPSIKYAYKVDKRDSTIRPTCGYAFLSSSQVGALAPGSKYPWYLRQEVDLQVALPLGVLNGALNAGVAAGIIHPFLRGSTGSVLPLSERFYLGGHRSFVCRLGGPSSLSGFKARDLEPRDFRTCDPNNSENGASTCTELDGGGDIAVTAFADLSFDLPLKSVLDQELGVHGHAFVSAANIAKLTEHGPRKFPLTDFLQTFRCSVGFGVLVPTELFRIEMNCCYILKQFGHDWGKTGIQFNCSPP</sequence>
<name>K3Y858_SETIT</name>
<dbReference type="OMA" id="ENGASTC"/>
<evidence type="ECO:0000256" key="3">
    <source>
        <dbReference type="ARBA" id="ARBA00024013"/>
    </source>
</evidence>
<comment type="subcellular location">
    <subcellularLocation>
        <location evidence="3">Plastid</location>
        <location evidence="3">Chloroplast outer membrane</location>
    </subcellularLocation>
</comment>
<evidence type="ECO:0000256" key="2">
    <source>
        <dbReference type="ARBA" id="ARBA00023136"/>
    </source>
</evidence>
<organism evidence="5 6">
    <name type="scientific">Setaria italica</name>
    <name type="common">Foxtail millet</name>
    <name type="synonym">Panicum italicum</name>
    <dbReference type="NCBI Taxonomy" id="4555"/>
    <lineage>
        <taxon>Eukaryota</taxon>
        <taxon>Viridiplantae</taxon>
        <taxon>Streptophyta</taxon>
        <taxon>Embryophyta</taxon>
        <taxon>Tracheophyta</taxon>
        <taxon>Spermatophyta</taxon>
        <taxon>Magnoliopsida</taxon>
        <taxon>Liliopsida</taxon>
        <taxon>Poales</taxon>
        <taxon>Poaceae</taxon>
        <taxon>PACMAD clade</taxon>
        <taxon>Panicoideae</taxon>
        <taxon>Panicodae</taxon>
        <taxon>Paniceae</taxon>
        <taxon>Cenchrinae</taxon>
        <taxon>Setaria</taxon>
    </lineage>
</organism>
<keyword evidence="1" id="KW-1002">Plastid outer membrane</keyword>
<protein>
    <recommendedName>
        <fullName evidence="4">Bacterial surface antigen (D15) domain-containing protein</fullName>
    </recommendedName>
</protein>
<dbReference type="Gramene" id="KQL00010">
    <property type="protein sequence ID" value="KQL00010"/>
    <property type="gene ID" value="SETIT_010399mg"/>
</dbReference>
<dbReference type="EMBL" id="AGNK02004592">
    <property type="status" value="NOT_ANNOTATED_CDS"/>
    <property type="molecule type" value="Genomic_DNA"/>
</dbReference>
<dbReference type="GO" id="GO:0009707">
    <property type="term" value="C:chloroplast outer membrane"/>
    <property type="evidence" value="ECO:0007669"/>
    <property type="project" value="UniProtKB-SubCell"/>
</dbReference>
<dbReference type="HOGENOM" id="CLU_014798_2_0_1"/>
<accession>K3Y858</accession>
<dbReference type="InterPro" id="IPR000184">
    <property type="entry name" value="Bac_surfAg_D15"/>
</dbReference>
<dbReference type="Pfam" id="PF01103">
    <property type="entry name" value="Omp85"/>
    <property type="match status" value="1"/>
</dbReference>
<dbReference type="EnsemblPlants" id="KQL00010">
    <property type="protein sequence ID" value="KQL00010"/>
    <property type="gene ID" value="SETIT_010399mg"/>
</dbReference>
<keyword evidence="1" id="KW-0934">Plastid</keyword>
<dbReference type="InParanoid" id="K3Y858"/>
<dbReference type="STRING" id="4555.K3Y858"/>
<dbReference type="InterPro" id="IPR039910">
    <property type="entry name" value="D15-like"/>
</dbReference>
<evidence type="ECO:0000256" key="1">
    <source>
        <dbReference type="ARBA" id="ARBA00022805"/>
    </source>
</evidence>
<dbReference type="PANTHER" id="PTHR12815">
    <property type="entry name" value="SORTING AND ASSEMBLY MACHINERY SAMM50 PROTEIN FAMILY MEMBER"/>
    <property type="match status" value="1"/>
</dbReference>
<evidence type="ECO:0000313" key="6">
    <source>
        <dbReference type="Proteomes" id="UP000004995"/>
    </source>
</evidence>
<proteinExistence type="predicted"/>
<evidence type="ECO:0000313" key="5">
    <source>
        <dbReference type="EnsemblPlants" id="KQL00010"/>
    </source>
</evidence>
<keyword evidence="6" id="KW-1185">Reference proteome</keyword>
<reference evidence="6" key="1">
    <citation type="journal article" date="2012" name="Nat. Biotechnol.">
        <title>Reference genome sequence of the model plant Setaria.</title>
        <authorList>
            <person name="Bennetzen J.L."/>
            <person name="Schmutz J."/>
            <person name="Wang H."/>
            <person name="Percifield R."/>
            <person name="Hawkins J."/>
            <person name="Pontaroli A.C."/>
            <person name="Estep M."/>
            <person name="Feng L."/>
            <person name="Vaughn J.N."/>
            <person name="Grimwood J."/>
            <person name="Jenkins J."/>
            <person name="Barry K."/>
            <person name="Lindquist E."/>
            <person name="Hellsten U."/>
            <person name="Deshpande S."/>
            <person name="Wang X."/>
            <person name="Wu X."/>
            <person name="Mitros T."/>
            <person name="Triplett J."/>
            <person name="Yang X."/>
            <person name="Ye C.Y."/>
            <person name="Mauro-Herrera M."/>
            <person name="Wang L."/>
            <person name="Li P."/>
            <person name="Sharma M."/>
            <person name="Sharma R."/>
            <person name="Ronald P.C."/>
            <person name="Panaud O."/>
            <person name="Kellogg E.A."/>
            <person name="Brutnell T.P."/>
            <person name="Doust A.N."/>
            <person name="Tuskan G.A."/>
            <person name="Rokhsar D."/>
            <person name="Devos K.M."/>
        </authorList>
    </citation>
    <scope>NUCLEOTIDE SEQUENCE [LARGE SCALE GENOMIC DNA]</scope>
    <source>
        <strain evidence="6">cv. Yugu1</strain>
    </source>
</reference>
<keyword evidence="2" id="KW-0472">Membrane</keyword>
<reference evidence="5" key="2">
    <citation type="submission" date="2018-08" db="UniProtKB">
        <authorList>
            <consortium name="EnsemblPlants"/>
        </authorList>
    </citation>
    <scope>IDENTIFICATION</scope>
    <source>
        <strain evidence="5">Yugu1</strain>
    </source>
</reference>
<dbReference type="FunFam" id="2.40.160.50:FF:000005">
    <property type="entry name" value="Outer membrane OMP85 family protein"/>
    <property type="match status" value="1"/>
</dbReference>
<dbReference type="eggNOG" id="KOG2602">
    <property type="taxonomic scope" value="Eukaryota"/>
</dbReference>